<evidence type="ECO:0000313" key="17">
    <source>
        <dbReference type="EMBL" id="NYI09940.1"/>
    </source>
</evidence>
<dbReference type="InterPro" id="IPR005117">
    <property type="entry name" value="NiRdtase/SiRdtase_haem-b_fer"/>
</dbReference>
<feature type="compositionally biased region" description="Basic and acidic residues" evidence="14">
    <location>
        <begin position="1"/>
        <end position="23"/>
    </location>
</feature>
<feature type="region of interest" description="Disordered" evidence="14">
    <location>
        <begin position="1"/>
        <end position="27"/>
    </location>
</feature>
<dbReference type="Gene3D" id="3.90.480.20">
    <property type="match status" value="1"/>
</dbReference>
<keyword evidence="10 17" id="KW-0560">Oxidoreductase</keyword>
<dbReference type="GO" id="GO:0050311">
    <property type="term" value="F:sulfite reductase (ferredoxin) activity"/>
    <property type="evidence" value="ECO:0007669"/>
    <property type="project" value="UniProtKB-EC"/>
</dbReference>
<keyword evidence="9" id="KW-0883">Thioether bond</keyword>
<protein>
    <recommendedName>
        <fullName evidence="5">assimilatory sulfite reductase (ferredoxin)</fullName>
        <ecNumber evidence="5">1.8.7.1</ecNumber>
    </recommendedName>
</protein>
<sequence length="577" mass="63634">MPDLRFHGTRPQHTEIPRPKRGEGQWALGFNEPLNKNEQSKKDDDALNVRDRILYTYSKRGFDSIDPADLRGRFRWMGLYTQRKPGIDGGRTGSMEEEELDDRYFMLRVRSDGALLDAAAVRALGEIGRDFARDTADVTDRENIQYHWIRIEDVPAIWDRLDAAGLSSLEACGDSPRPFLGSPVAGVAVDEIIDGTSALEEIKRRYIGDPQFSNLPRKFKTALTGHPGHDVSPETNDISFVGTTHPEHGPGFDVWVGGGLSTNPMLAAKMGVWIPLEQVADVWAGIASIFRDYGYRRLRSRARLKFLVADWGIEKVREVLEKEYLGAALVSCPSPESPEGFRDHIGVHDQKDGKKYVGVAPVVGRVSGQILVDLAEVIEEFDLAGARLTAYQKIVLIGADPARVDELLDRLEDIGLSARPSQWRRNTMACTGIEFCKLAIVDTKNRARDLVAELERRFPDLDVPISVNVNGCPNACARTQVADIGLKGQLVMHEGQQVEGFQVHLGGATGLKANFGRKLRAHKVTSAGLDDYVTVVVTNFLADRTEGESFADWVHRADEALLKGDRVLDGAASGGGS</sequence>
<dbReference type="RefSeq" id="WP_179530848.1">
    <property type="nucleotide sequence ID" value="NZ_BAAAPP010000004.1"/>
</dbReference>
<dbReference type="Pfam" id="PF03460">
    <property type="entry name" value="NIR_SIR_ferr"/>
    <property type="match status" value="2"/>
</dbReference>
<dbReference type="FunFam" id="3.30.413.10:FF:000013">
    <property type="entry name" value="Sulfite reductase [ferredoxin]"/>
    <property type="match status" value="1"/>
</dbReference>
<comment type="caution">
    <text evidence="17">The sequence shown here is derived from an EMBL/GenBank/DDBJ whole genome shotgun (WGS) entry which is preliminary data.</text>
</comment>
<dbReference type="InterPro" id="IPR006066">
    <property type="entry name" value="NO2/SO3_Rdtase_FeS/sirohaem_BS"/>
</dbReference>
<feature type="domain" description="Nitrite/Sulfite reductase ferredoxin-like" evidence="16">
    <location>
        <begin position="348"/>
        <end position="413"/>
    </location>
</feature>
<dbReference type="FunFam" id="3.30.413.10:FF:000009">
    <property type="entry name" value="Sulfite reductase [ferredoxin]"/>
    <property type="match status" value="1"/>
</dbReference>
<evidence type="ECO:0000256" key="8">
    <source>
        <dbReference type="ARBA" id="ARBA00022723"/>
    </source>
</evidence>
<dbReference type="Pfam" id="PF01077">
    <property type="entry name" value="NIR_SIR"/>
    <property type="match status" value="2"/>
</dbReference>
<dbReference type="AlphaFoldDB" id="A0A7Z0C1P4"/>
<feature type="domain" description="Nitrite/sulphite reductase 4Fe-4S" evidence="15">
    <location>
        <begin position="173"/>
        <end position="325"/>
    </location>
</feature>
<keyword evidence="18" id="KW-1185">Reference proteome</keyword>
<gene>
    <name evidence="17" type="ORF">BKA05_001455</name>
</gene>
<dbReference type="GO" id="GO:0046872">
    <property type="term" value="F:metal ion binding"/>
    <property type="evidence" value="ECO:0007669"/>
    <property type="project" value="UniProtKB-KW"/>
</dbReference>
<dbReference type="InterPro" id="IPR051329">
    <property type="entry name" value="NIR_SIR_4Fe-4S"/>
</dbReference>
<dbReference type="InterPro" id="IPR006067">
    <property type="entry name" value="NO2/SO3_Rdtase_4Fe4S_dom"/>
</dbReference>
<keyword evidence="12" id="KW-0411">Iron-sulfur</keyword>
<evidence type="ECO:0000256" key="12">
    <source>
        <dbReference type="ARBA" id="ARBA00023014"/>
    </source>
</evidence>
<comment type="similarity">
    <text evidence="4">Belongs to the nitrite and sulfite reductase 4Fe-4S domain family.</text>
</comment>
<dbReference type="Gene3D" id="3.30.413.10">
    <property type="entry name" value="Sulfite Reductase Hemoprotein, domain 1"/>
    <property type="match status" value="2"/>
</dbReference>
<dbReference type="GO" id="GO:0051539">
    <property type="term" value="F:4 iron, 4 sulfur cluster binding"/>
    <property type="evidence" value="ECO:0007669"/>
    <property type="project" value="UniProtKB-KW"/>
</dbReference>
<evidence type="ECO:0000256" key="11">
    <source>
        <dbReference type="ARBA" id="ARBA00023004"/>
    </source>
</evidence>
<dbReference type="PANTHER" id="PTHR32439:SF0">
    <property type="entry name" value="FERREDOXIN--NITRITE REDUCTASE, CHLOROPLASTIC"/>
    <property type="match status" value="1"/>
</dbReference>
<evidence type="ECO:0000259" key="16">
    <source>
        <dbReference type="Pfam" id="PF03460"/>
    </source>
</evidence>
<feature type="domain" description="Nitrite/sulphite reductase 4Fe-4S" evidence="15">
    <location>
        <begin position="425"/>
        <end position="557"/>
    </location>
</feature>
<organism evidence="17 18">
    <name type="scientific">Nocardioides marinus</name>
    <dbReference type="NCBI Taxonomy" id="374514"/>
    <lineage>
        <taxon>Bacteria</taxon>
        <taxon>Bacillati</taxon>
        <taxon>Actinomycetota</taxon>
        <taxon>Actinomycetes</taxon>
        <taxon>Propionibacteriales</taxon>
        <taxon>Nocardioidaceae</taxon>
        <taxon>Nocardioides</taxon>
    </lineage>
</organism>
<feature type="domain" description="Nitrite/Sulfite reductase ferredoxin-like" evidence="16">
    <location>
        <begin position="101"/>
        <end position="164"/>
    </location>
</feature>
<comment type="function">
    <text evidence="3">Catalyzes the reduction of sulfite to sulfide, a step in the biosynthesis of sulfur-containing amino acids and cofactors.</text>
</comment>
<comment type="cofactor">
    <cofactor evidence="2">
        <name>[4Fe-4S] cluster</name>
        <dbReference type="ChEBI" id="CHEBI:49883"/>
    </cofactor>
</comment>
<keyword evidence="6" id="KW-0004">4Fe-4S</keyword>
<evidence type="ECO:0000256" key="3">
    <source>
        <dbReference type="ARBA" id="ARBA00003247"/>
    </source>
</evidence>
<evidence type="ECO:0000256" key="4">
    <source>
        <dbReference type="ARBA" id="ARBA00010429"/>
    </source>
</evidence>
<evidence type="ECO:0000256" key="9">
    <source>
        <dbReference type="ARBA" id="ARBA00022784"/>
    </source>
</evidence>
<evidence type="ECO:0000256" key="6">
    <source>
        <dbReference type="ARBA" id="ARBA00022485"/>
    </source>
</evidence>
<evidence type="ECO:0000256" key="7">
    <source>
        <dbReference type="ARBA" id="ARBA00022617"/>
    </source>
</evidence>
<evidence type="ECO:0000256" key="14">
    <source>
        <dbReference type="SAM" id="MobiDB-lite"/>
    </source>
</evidence>
<dbReference type="SUPFAM" id="SSF56014">
    <property type="entry name" value="Nitrite and sulphite reductase 4Fe-4S domain-like"/>
    <property type="match status" value="2"/>
</dbReference>
<comment type="catalytic activity">
    <reaction evidence="13">
        <text>hydrogen sulfide + 6 oxidized [2Fe-2S]-[ferredoxin] + 3 H2O = sulfite + 6 reduced [2Fe-2S]-[ferredoxin] + 7 H(+)</text>
        <dbReference type="Rhea" id="RHEA:23132"/>
        <dbReference type="Rhea" id="RHEA-COMP:10000"/>
        <dbReference type="Rhea" id="RHEA-COMP:10001"/>
        <dbReference type="ChEBI" id="CHEBI:15377"/>
        <dbReference type="ChEBI" id="CHEBI:15378"/>
        <dbReference type="ChEBI" id="CHEBI:17359"/>
        <dbReference type="ChEBI" id="CHEBI:29919"/>
        <dbReference type="ChEBI" id="CHEBI:33737"/>
        <dbReference type="ChEBI" id="CHEBI:33738"/>
        <dbReference type="EC" id="1.8.7.1"/>
    </reaction>
</comment>
<keyword evidence="8" id="KW-0479">Metal-binding</keyword>
<dbReference type="PANTHER" id="PTHR32439">
    <property type="entry name" value="FERREDOXIN--NITRITE REDUCTASE, CHLOROPLASTIC"/>
    <property type="match status" value="1"/>
</dbReference>
<dbReference type="PROSITE" id="PS00365">
    <property type="entry name" value="NIR_SIR"/>
    <property type="match status" value="1"/>
</dbReference>
<evidence type="ECO:0000313" key="18">
    <source>
        <dbReference type="Proteomes" id="UP000537326"/>
    </source>
</evidence>
<evidence type="ECO:0000256" key="2">
    <source>
        <dbReference type="ARBA" id="ARBA00001966"/>
    </source>
</evidence>
<evidence type="ECO:0000259" key="15">
    <source>
        <dbReference type="Pfam" id="PF01077"/>
    </source>
</evidence>
<dbReference type="PRINTS" id="PR00397">
    <property type="entry name" value="SIROHAEM"/>
</dbReference>
<evidence type="ECO:0000256" key="10">
    <source>
        <dbReference type="ARBA" id="ARBA00023002"/>
    </source>
</evidence>
<name>A0A7Z0C1P4_9ACTN</name>
<evidence type="ECO:0000256" key="1">
    <source>
        <dbReference type="ARBA" id="ARBA00001929"/>
    </source>
</evidence>
<keyword evidence="7" id="KW-0349">Heme</keyword>
<dbReference type="SUPFAM" id="SSF55124">
    <property type="entry name" value="Nitrite/Sulfite reductase N-terminal domain-like"/>
    <property type="match status" value="2"/>
</dbReference>
<evidence type="ECO:0000256" key="5">
    <source>
        <dbReference type="ARBA" id="ARBA00012353"/>
    </source>
</evidence>
<dbReference type="GO" id="GO:0020037">
    <property type="term" value="F:heme binding"/>
    <property type="evidence" value="ECO:0007669"/>
    <property type="project" value="InterPro"/>
</dbReference>
<reference evidence="17 18" key="1">
    <citation type="submission" date="2020-07" db="EMBL/GenBank/DDBJ databases">
        <title>Sequencing the genomes of 1000 actinobacteria strains.</title>
        <authorList>
            <person name="Klenk H.-P."/>
        </authorList>
    </citation>
    <scope>NUCLEOTIDE SEQUENCE [LARGE SCALE GENOMIC DNA]</scope>
    <source>
        <strain evidence="17 18">DSM 18248</strain>
    </source>
</reference>
<comment type="cofactor">
    <cofactor evidence="1">
        <name>siroheme</name>
        <dbReference type="ChEBI" id="CHEBI:60052"/>
    </cofactor>
</comment>
<dbReference type="InterPro" id="IPR045854">
    <property type="entry name" value="NO2/SO3_Rdtase_4Fe4S_sf"/>
</dbReference>
<dbReference type="EC" id="1.8.7.1" evidence="5"/>
<accession>A0A7Z0C1P4</accession>
<dbReference type="Proteomes" id="UP000537326">
    <property type="component" value="Unassembled WGS sequence"/>
</dbReference>
<evidence type="ECO:0000256" key="13">
    <source>
        <dbReference type="ARBA" id="ARBA00049518"/>
    </source>
</evidence>
<keyword evidence="11" id="KW-0408">Iron</keyword>
<dbReference type="EMBL" id="JACBZI010000001">
    <property type="protein sequence ID" value="NYI09940.1"/>
    <property type="molecule type" value="Genomic_DNA"/>
</dbReference>
<proteinExistence type="inferred from homology"/>
<dbReference type="InterPro" id="IPR036136">
    <property type="entry name" value="Nit/Sulf_reduc_fer-like_dom_sf"/>
</dbReference>